<evidence type="ECO:0000313" key="4">
    <source>
        <dbReference type="Proteomes" id="UP000054560"/>
    </source>
</evidence>
<dbReference type="RefSeq" id="XP_014148377.1">
    <property type="nucleotide sequence ID" value="XM_014292902.1"/>
</dbReference>
<dbReference type="Proteomes" id="UP000054560">
    <property type="component" value="Unassembled WGS sequence"/>
</dbReference>
<accession>A0A0L0FCI4</accession>
<sequence>AVERIIYKLDLQNHCERACGTYSGGNKRKLSTAMALIGDPGVVFLDEPTTGVDPKTRRFLWDVLIKATAEGRTLVLTSHSMDEITAVSTRVTIMVGGKMRCLGSLQHLRSRFGQGLTVIVKTEKGADPGPAKNFILHEFEDSELIEEHTNMMTIRIPQKKVLWSQVFKALQDGQQRYHIEDYSVSQTSLEQIFIMFAHGQEAINDSDLNYDREAAEEELERSSSMKI</sequence>
<evidence type="ECO:0000313" key="3">
    <source>
        <dbReference type="EMBL" id="KNC74475.1"/>
    </source>
</evidence>
<feature type="domain" description="ATPase AAA-type core" evidence="1">
    <location>
        <begin position="23"/>
        <end position="81"/>
    </location>
</feature>
<keyword evidence="4" id="KW-1185">Reference proteome</keyword>
<dbReference type="Gene3D" id="3.40.50.300">
    <property type="entry name" value="P-loop containing nucleotide triphosphate hydrolases"/>
    <property type="match status" value="1"/>
</dbReference>
<dbReference type="GO" id="GO:0016020">
    <property type="term" value="C:membrane"/>
    <property type="evidence" value="ECO:0007669"/>
    <property type="project" value="InterPro"/>
</dbReference>
<protein>
    <submittedName>
        <fullName evidence="3">Uncharacterized protein</fullName>
    </submittedName>
</protein>
<dbReference type="GO" id="GO:0140359">
    <property type="term" value="F:ABC-type transporter activity"/>
    <property type="evidence" value="ECO:0007669"/>
    <property type="project" value="InterPro"/>
</dbReference>
<dbReference type="eggNOG" id="KOG0059">
    <property type="taxonomic scope" value="Eukaryota"/>
</dbReference>
<feature type="non-terminal residue" evidence="3">
    <location>
        <position position="1"/>
    </location>
</feature>
<dbReference type="OrthoDB" id="10255969at2759"/>
<dbReference type="Pfam" id="PF23321">
    <property type="entry name" value="R1_ABCA1"/>
    <property type="match status" value="1"/>
</dbReference>
<gene>
    <name evidence="3" type="ORF">SARC_12980</name>
</gene>
<dbReference type="SUPFAM" id="SSF52540">
    <property type="entry name" value="P-loop containing nucleoside triphosphate hydrolases"/>
    <property type="match status" value="1"/>
</dbReference>
<dbReference type="PANTHER" id="PTHR19229:SF250">
    <property type="entry name" value="ABC TRANSPORTER DOMAIN-CONTAINING PROTEIN-RELATED"/>
    <property type="match status" value="1"/>
</dbReference>
<evidence type="ECO:0000259" key="2">
    <source>
        <dbReference type="Pfam" id="PF23321"/>
    </source>
</evidence>
<reference evidence="3 4" key="1">
    <citation type="submission" date="2011-02" db="EMBL/GenBank/DDBJ databases">
        <title>The Genome Sequence of Sphaeroforma arctica JP610.</title>
        <authorList>
            <consortium name="The Broad Institute Genome Sequencing Platform"/>
            <person name="Russ C."/>
            <person name="Cuomo C."/>
            <person name="Young S.K."/>
            <person name="Zeng Q."/>
            <person name="Gargeya S."/>
            <person name="Alvarado L."/>
            <person name="Berlin A."/>
            <person name="Chapman S.B."/>
            <person name="Chen Z."/>
            <person name="Freedman E."/>
            <person name="Gellesch M."/>
            <person name="Goldberg J."/>
            <person name="Griggs A."/>
            <person name="Gujja S."/>
            <person name="Heilman E."/>
            <person name="Heiman D."/>
            <person name="Howarth C."/>
            <person name="Mehta T."/>
            <person name="Neiman D."/>
            <person name="Pearson M."/>
            <person name="Roberts A."/>
            <person name="Saif S."/>
            <person name="Shea T."/>
            <person name="Shenoy N."/>
            <person name="Sisk P."/>
            <person name="Stolte C."/>
            <person name="Sykes S."/>
            <person name="White J."/>
            <person name="Yandava C."/>
            <person name="Burger G."/>
            <person name="Gray M.W."/>
            <person name="Holland P.W.H."/>
            <person name="King N."/>
            <person name="Lang F.B.F."/>
            <person name="Roger A.J."/>
            <person name="Ruiz-Trillo I."/>
            <person name="Haas B."/>
            <person name="Nusbaum C."/>
            <person name="Birren B."/>
        </authorList>
    </citation>
    <scope>NUCLEOTIDE SEQUENCE [LARGE SCALE GENOMIC DNA]</scope>
    <source>
        <strain evidence="3 4">JP610</strain>
    </source>
</reference>
<dbReference type="InterPro" id="IPR003959">
    <property type="entry name" value="ATPase_AAA_core"/>
</dbReference>
<dbReference type="STRING" id="667725.A0A0L0FCI4"/>
<dbReference type="GO" id="GO:0005524">
    <property type="term" value="F:ATP binding"/>
    <property type="evidence" value="ECO:0007669"/>
    <property type="project" value="InterPro"/>
</dbReference>
<dbReference type="InterPro" id="IPR026082">
    <property type="entry name" value="ABCA"/>
</dbReference>
<dbReference type="GO" id="GO:0005319">
    <property type="term" value="F:lipid transporter activity"/>
    <property type="evidence" value="ECO:0007669"/>
    <property type="project" value="TreeGrafter"/>
</dbReference>
<organism evidence="3 4">
    <name type="scientific">Sphaeroforma arctica JP610</name>
    <dbReference type="NCBI Taxonomy" id="667725"/>
    <lineage>
        <taxon>Eukaryota</taxon>
        <taxon>Ichthyosporea</taxon>
        <taxon>Ichthyophonida</taxon>
        <taxon>Sphaeroforma</taxon>
    </lineage>
</organism>
<dbReference type="PANTHER" id="PTHR19229">
    <property type="entry name" value="ATP-BINDING CASSETTE TRANSPORTER SUBFAMILY A ABCA"/>
    <property type="match status" value="1"/>
</dbReference>
<dbReference type="GO" id="GO:0016887">
    <property type="term" value="F:ATP hydrolysis activity"/>
    <property type="evidence" value="ECO:0007669"/>
    <property type="project" value="InterPro"/>
</dbReference>
<feature type="domain" description="ABCA1-4-like C-terminal R2 regulatory" evidence="2">
    <location>
        <begin position="113"/>
        <end position="186"/>
    </location>
</feature>
<dbReference type="InterPro" id="IPR056264">
    <property type="entry name" value="R2_ABCA1-4-like"/>
</dbReference>
<dbReference type="EMBL" id="KQ244373">
    <property type="protein sequence ID" value="KNC74475.1"/>
    <property type="molecule type" value="Genomic_DNA"/>
</dbReference>
<dbReference type="AlphaFoldDB" id="A0A0L0FCI4"/>
<dbReference type="Pfam" id="PF13304">
    <property type="entry name" value="AAA_21"/>
    <property type="match status" value="1"/>
</dbReference>
<proteinExistence type="predicted"/>
<dbReference type="InterPro" id="IPR027417">
    <property type="entry name" value="P-loop_NTPase"/>
</dbReference>
<evidence type="ECO:0000259" key="1">
    <source>
        <dbReference type="Pfam" id="PF13304"/>
    </source>
</evidence>
<dbReference type="GeneID" id="25913484"/>
<name>A0A0L0FCI4_9EUKA</name>